<evidence type="ECO:0000313" key="1">
    <source>
        <dbReference type="EMBL" id="KYC69611.1"/>
    </source>
</evidence>
<dbReference type="EMBL" id="LQYI01000046">
    <property type="protein sequence ID" value="KYC69611.1"/>
    <property type="molecule type" value="Genomic_DNA"/>
</dbReference>
<sequence length="41" mass="4483">MLVLKRAGRGFQAVFGTADLLIHTQQGMPACKPGRLYNPIL</sequence>
<organism evidence="1 2">
    <name type="scientific">Heyndrickxia coagulans</name>
    <name type="common">Weizmannia coagulans</name>
    <dbReference type="NCBI Taxonomy" id="1398"/>
    <lineage>
        <taxon>Bacteria</taxon>
        <taxon>Bacillati</taxon>
        <taxon>Bacillota</taxon>
        <taxon>Bacilli</taxon>
        <taxon>Bacillales</taxon>
        <taxon>Bacillaceae</taxon>
        <taxon>Heyndrickxia</taxon>
    </lineage>
</organism>
<proteinExistence type="predicted"/>
<accession>A0A150KFE5</accession>
<dbReference type="AlphaFoldDB" id="A0A150KFE5"/>
<reference evidence="1 2" key="1">
    <citation type="submission" date="2016-01" db="EMBL/GenBank/DDBJ databases">
        <title>Genome Sequences of Twelve Sporeforming Bacillus Species Isolated from Foods.</title>
        <authorList>
            <person name="Berendsen E.M."/>
            <person name="Wells-Bennik M.H."/>
            <person name="Krawcyk A.O."/>
            <person name="De Jong A."/>
            <person name="Holsappel S."/>
            <person name="Eijlander R.T."/>
            <person name="Kuipers O.P."/>
        </authorList>
    </citation>
    <scope>NUCLEOTIDE SEQUENCE [LARGE SCALE GENOMIC DNA]</scope>
    <source>
        <strain evidence="1 2">B4099</strain>
    </source>
</reference>
<gene>
    <name evidence="1" type="ORF">B4099_0240</name>
</gene>
<name>A0A150KFE5_HEYCO</name>
<protein>
    <submittedName>
        <fullName evidence="1">Uncharacterized protein</fullName>
    </submittedName>
</protein>
<dbReference type="Proteomes" id="UP000075304">
    <property type="component" value="Unassembled WGS sequence"/>
</dbReference>
<evidence type="ECO:0000313" key="2">
    <source>
        <dbReference type="Proteomes" id="UP000075304"/>
    </source>
</evidence>
<comment type="caution">
    <text evidence="1">The sequence shown here is derived from an EMBL/GenBank/DDBJ whole genome shotgun (WGS) entry which is preliminary data.</text>
</comment>